<dbReference type="PANTHER" id="PTHR31569:SF4">
    <property type="entry name" value="SWIM-TYPE DOMAIN-CONTAINING PROTEIN"/>
    <property type="match status" value="1"/>
</dbReference>
<feature type="compositionally biased region" description="Polar residues" evidence="1">
    <location>
        <begin position="676"/>
        <end position="687"/>
    </location>
</feature>
<name>A0AAD5GXC3_AMBAR</name>
<sequence length="874" mass="100200">REYAREVDRECGAAVAGGVGWWLLAVGDVMVLCVVVEEYALWWWSQRKEMISRERRLAIGDFVHLLSEWTSGREKERVAFYRRGARRTNDVGDADDYEEMVQNYDHPYIQFPEGSVFHKKLQTLKNRNFDSSILNVNRADAITFNLGGMSRKFSIAEFGEVIGVYTAEETRNDGFKNSLTKLPDDITEEFIWAEIGEGIYEASNKRKATALYDPLYKYFHRVISESIGGRRVTGSGVNKKDLFFALLLATLPTCLPTILIIALGGMENLLTGIFVGGTYVTHIANELGILNEDNLEQISDPVLPSGIFEWKKLGRVFDGIGFRFVLNDDMWVPPPQTGDEDNDLALMVVEGEPSHPPSGRPHHQQRNEDQGRPRRPPSHQATRQETLQANILLFSFNNIYALEEQIQATHQQVQATHQLVQATNQLCLSNAQSLQVMQSQLQNHDLWFQWGVFETREELMSWVRNMTFVVTKRSKSAKNVGMKKLVAKRYPKEGGWKIKVKCDKHNHEPAQWLDGHAYPRRLAKEEFAILEDMTLVGVPPRNILTALKDRNSANISTIETIYDAQKKIRSAQKVECTPIQALMTSLNKGGYVHHIRADNHTNQVSHKSIPLNSIDSFWKHLDFSPALLNQQELEIAFDDYLEKFKDAYYKEAQPVVRRSWLQKLRGIWDPISTEYNEPEMQTNTRGRPTTKSSKSTKSKKQEKTTVPPPTKPPLQKSYSQKPPRHSSFVNTQDPPRHNLFVNTHDPPRHNSFVNTQYPPRHSSFVNTQDPPRHSSFANTQESPFKDYVDYTTHSFFSNPESTTTYDFMGFNQDSTRHSFFSNPESIMTYDFMGLNQDSTRHTFFSNPESTQTYDFMGLNEDSTRHSFFANPDSS</sequence>
<feature type="region of interest" description="Disordered" evidence="1">
    <location>
        <begin position="676"/>
        <end position="756"/>
    </location>
</feature>
<accession>A0AAD5GXC3</accession>
<evidence type="ECO:0000256" key="2">
    <source>
        <dbReference type="SAM" id="Phobius"/>
    </source>
</evidence>
<keyword evidence="2" id="KW-0472">Membrane</keyword>
<feature type="transmembrane region" description="Helical" evidence="2">
    <location>
        <begin position="242"/>
        <end position="266"/>
    </location>
</feature>
<feature type="non-terminal residue" evidence="3">
    <location>
        <position position="1"/>
    </location>
</feature>
<evidence type="ECO:0000313" key="3">
    <source>
        <dbReference type="EMBL" id="KAI7756474.1"/>
    </source>
</evidence>
<feature type="transmembrane region" description="Helical" evidence="2">
    <location>
        <begin position="20"/>
        <end position="44"/>
    </location>
</feature>
<organism evidence="3 4">
    <name type="scientific">Ambrosia artemisiifolia</name>
    <name type="common">Common ragweed</name>
    <dbReference type="NCBI Taxonomy" id="4212"/>
    <lineage>
        <taxon>Eukaryota</taxon>
        <taxon>Viridiplantae</taxon>
        <taxon>Streptophyta</taxon>
        <taxon>Embryophyta</taxon>
        <taxon>Tracheophyta</taxon>
        <taxon>Spermatophyta</taxon>
        <taxon>Magnoliopsida</taxon>
        <taxon>eudicotyledons</taxon>
        <taxon>Gunneridae</taxon>
        <taxon>Pentapetalae</taxon>
        <taxon>asterids</taxon>
        <taxon>campanulids</taxon>
        <taxon>Asterales</taxon>
        <taxon>Asteraceae</taxon>
        <taxon>Asteroideae</taxon>
        <taxon>Heliantheae alliance</taxon>
        <taxon>Heliantheae</taxon>
        <taxon>Ambrosia</taxon>
    </lineage>
</organism>
<keyword evidence="4" id="KW-1185">Reference proteome</keyword>
<dbReference type="EMBL" id="JAMZMK010000368">
    <property type="protein sequence ID" value="KAI7756474.1"/>
    <property type="molecule type" value="Genomic_DNA"/>
</dbReference>
<dbReference type="InterPro" id="IPR052579">
    <property type="entry name" value="Zinc_finger_SWIM"/>
</dbReference>
<dbReference type="AlphaFoldDB" id="A0AAD5GXC3"/>
<dbReference type="PANTHER" id="PTHR31569">
    <property type="entry name" value="SWIM-TYPE DOMAIN-CONTAINING PROTEIN"/>
    <property type="match status" value="1"/>
</dbReference>
<feature type="region of interest" description="Disordered" evidence="1">
    <location>
        <begin position="350"/>
        <end position="382"/>
    </location>
</feature>
<keyword evidence="2" id="KW-1133">Transmembrane helix</keyword>
<evidence type="ECO:0000256" key="1">
    <source>
        <dbReference type="SAM" id="MobiDB-lite"/>
    </source>
</evidence>
<gene>
    <name evidence="3" type="ORF">M8C21_018491</name>
</gene>
<evidence type="ECO:0000313" key="4">
    <source>
        <dbReference type="Proteomes" id="UP001206925"/>
    </source>
</evidence>
<proteinExistence type="predicted"/>
<keyword evidence="2" id="KW-0812">Transmembrane</keyword>
<dbReference type="Proteomes" id="UP001206925">
    <property type="component" value="Unassembled WGS sequence"/>
</dbReference>
<protein>
    <submittedName>
        <fullName evidence="3">Uncharacterized protein</fullName>
    </submittedName>
</protein>
<comment type="caution">
    <text evidence="3">The sequence shown here is derived from an EMBL/GenBank/DDBJ whole genome shotgun (WGS) entry which is preliminary data.</text>
</comment>
<reference evidence="3" key="1">
    <citation type="submission" date="2022-06" db="EMBL/GenBank/DDBJ databases">
        <title>Uncovering the hologenomic basis of an extraordinary plant invasion.</title>
        <authorList>
            <person name="Bieker V.C."/>
            <person name="Martin M.D."/>
            <person name="Gilbert T."/>
            <person name="Hodgins K."/>
            <person name="Battlay P."/>
            <person name="Petersen B."/>
            <person name="Wilson J."/>
        </authorList>
    </citation>
    <scope>NUCLEOTIDE SEQUENCE</scope>
    <source>
        <strain evidence="3">AA19_3_7</strain>
        <tissue evidence="3">Leaf</tissue>
    </source>
</reference>